<comment type="similarity">
    <text evidence="1">Belongs to the RelB/DinJ antitoxin family.</text>
</comment>
<comment type="caution">
    <text evidence="3">The sequence shown here is derived from an EMBL/GenBank/DDBJ whole genome shotgun (WGS) entry which is preliminary data.</text>
</comment>
<dbReference type="GO" id="GO:0006351">
    <property type="term" value="P:DNA-templated transcription"/>
    <property type="evidence" value="ECO:0007669"/>
    <property type="project" value="TreeGrafter"/>
</dbReference>
<keyword evidence="4" id="KW-1185">Reference proteome</keyword>
<reference evidence="3 4" key="1">
    <citation type="submission" date="2018-07" db="EMBL/GenBank/DDBJ databases">
        <title>Genomic Encyclopedia of Type Strains, Phase IV (KMG-IV): sequencing the most valuable type-strain genomes for metagenomic binning, comparative biology and taxonomic classification.</title>
        <authorList>
            <person name="Goeker M."/>
        </authorList>
    </citation>
    <scope>NUCLEOTIDE SEQUENCE [LARGE SCALE GENOMIC DNA]</scope>
    <source>
        <strain evidence="3 4">DSM 27016</strain>
    </source>
</reference>
<dbReference type="GO" id="GO:0006355">
    <property type="term" value="P:regulation of DNA-templated transcription"/>
    <property type="evidence" value="ECO:0007669"/>
    <property type="project" value="InterPro"/>
</dbReference>
<evidence type="ECO:0000256" key="1">
    <source>
        <dbReference type="ARBA" id="ARBA00010562"/>
    </source>
</evidence>
<proteinExistence type="inferred from homology"/>
<dbReference type="AlphaFoldDB" id="A0A369BB25"/>
<evidence type="ECO:0000256" key="2">
    <source>
        <dbReference type="ARBA" id="ARBA00022649"/>
    </source>
</evidence>
<accession>A0A369BB25</accession>
<dbReference type="EMBL" id="QPJT01000004">
    <property type="protein sequence ID" value="RCX18739.1"/>
    <property type="molecule type" value="Genomic_DNA"/>
</dbReference>
<dbReference type="InterPro" id="IPR013321">
    <property type="entry name" value="Arc_rbn_hlx_hlx"/>
</dbReference>
<gene>
    <name evidence="3" type="ORF">DFR58_1048</name>
</gene>
<dbReference type="Gene3D" id="1.10.1220.10">
    <property type="entry name" value="Met repressor-like"/>
    <property type="match status" value="1"/>
</dbReference>
<dbReference type="PANTHER" id="PTHR38781">
    <property type="entry name" value="ANTITOXIN DINJ-RELATED"/>
    <property type="match status" value="1"/>
</dbReference>
<name>A0A369BB25_9FIRM</name>
<dbReference type="Proteomes" id="UP000253034">
    <property type="component" value="Unassembled WGS sequence"/>
</dbReference>
<dbReference type="PANTHER" id="PTHR38781:SF1">
    <property type="entry name" value="ANTITOXIN DINJ-RELATED"/>
    <property type="match status" value="1"/>
</dbReference>
<dbReference type="Pfam" id="PF04221">
    <property type="entry name" value="RelB"/>
    <property type="match status" value="1"/>
</dbReference>
<evidence type="ECO:0000313" key="3">
    <source>
        <dbReference type="EMBL" id="RCX18739.1"/>
    </source>
</evidence>
<dbReference type="InterPro" id="IPR007337">
    <property type="entry name" value="RelB/DinJ"/>
</dbReference>
<keyword evidence="2" id="KW-1277">Toxin-antitoxin system</keyword>
<dbReference type="NCBIfam" id="TIGR02384">
    <property type="entry name" value="RelB_DinJ"/>
    <property type="match status" value="1"/>
</dbReference>
<dbReference type="OrthoDB" id="9804867at2"/>
<protein>
    <submittedName>
        <fullName evidence="3">DNA-damage-inducible protein J</fullName>
    </submittedName>
</protein>
<sequence>MAQTTLSIRMDEDVKKQFDAFCADVGMNTSVAINLFARAVLRERRIPFEIAASDDPFYSESNLKHLRRGMEALNAGKGKEHEPIEEK</sequence>
<evidence type="ECO:0000313" key="4">
    <source>
        <dbReference type="Proteomes" id="UP000253034"/>
    </source>
</evidence>
<dbReference type="RefSeq" id="WP_114296594.1">
    <property type="nucleotide sequence ID" value="NZ_QPJT01000004.1"/>
</dbReference>
<organism evidence="3 4">
    <name type="scientific">Anaerobacterium chartisolvens</name>
    <dbReference type="NCBI Taxonomy" id="1297424"/>
    <lineage>
        <taxon>Bacteria</taxon>
        <taxon>Bacillati</taxon>
        <taxon>Bacillota</taxon>
        <taxon>Clostridia</taxon>
        <taxon>Eubacteriales</taxon>
        <taxon>Oscillospiraceae</taxon>
        <taxon>Anaerobacterium</taxon>
    </lineage>
</organism>